<dbReference type="AlphaFoldDB" id="A0AAE9ZGG8"/>
<dbReference type="EMBL" id="CP118166">
    <property type="protein sequence ID" value="WDI30411.1"/>
    <property type="molecule type" value="Genomic_DNA"/>
</dbReference>
<proteinExistence type="predicted"/>
<evidence type="ECO:0000313" key="1">
    <source>
        <dbReference type="EMBL" id="WDI30411.1"/>
    </source>
</evidence>
<reference evidence="1" key="1">
    <citation type="submission" date="2023-02" db="EMBL/GenBank/DDBJ databases">
        <title>Genome sequence of Hyphococcus flavus.</title>
        <authorList>
            <person name="Rong J.-C."/>
            <person name="Zhao Q."/>
            <person name="Yi M."/>
            <person name="Wu J.-Y."/>
        </authorList>
    </citation>
    <scope>NUCLEOTIDE SEQUENCE</scope>
    <source>
        <strain evidence="1">MCCC 1K03223</strain>
    </source>
</reference>
<evidence type="ECO:0000313" key="2">
    <source>
        <dbReference type="Proteomes" id="UP001214043"/>
    </source>
</evidence>
<dbReference type="KEGG" id="hfl:PUV54_10620"/>
<protein>
    <submittedName>
        <fullName evidence="1">Uncharacterized protein</fullName>
    </submittedName>
</protein>
<dbReference type="Proteomes" id="UP001214043">
    <property type="component" value="Chromosome"/>
</dbReference>
<organism evidence="1 2">
    <name type="scientific">Hyphococcus flavus</name>
    <dbReference type="NCBI Taxonomy" id="1866326"/>
    <lineage>
        <taxon>Bacteria</taxon>
        <taxon>Pseudomonadati</taxon>
        <taxon>Pseudomonadota</taxon>
        <taxon>Alphaproteobacteria</taxon>
        <taxon>Parvularculales</taxon>
        <taxon>Parvularculaceae</taxon>
        <taxon>Hyphococcus</taxon>
    </lineage>
</organism>
<accession>A0AAE9ZGG8</accession>
<dbReference type="RefSeq" id="WP_274492213.1">
    <property type="nucleotide sequence ID" value="NZ_CP118166.1"/>
</dbReference>
<keyword evidence="2" id="KW-1185">Reference proteome</keyword>
<sequence>MTFHKVSGPRAFTPVTALARREAGGPYGWLTPYIGFIAGHNDDIAARVLHLRRTELHFIALCLSLMGVKRDDADHLAAFSCGLGRRTRKSLLSEFAPEAEPNLARLSGKLAGYVWRAASYQRLAALYAEPHARKTLCHLPHITRWHLIMMLRLPEPYRKLGILRKIKRRRDLSCVLFGLEIVRRVRTDLNDRQIIASLEKSDVGYVRDWVEAHYERLPFPQAPTGALTDGNGGVLRPVATGGELIRTAREYDNCIDTYIWEAASGASVFYRYDAEVQRIAVAELKRLPGVGWAVNDLLAPKNKPVNGVLRKHILMLFKNAGILAAPQVTGSFSRFNLDF</sequence>
<gene>
    <name evidence="1" type="ORF">PUV54_10620</name>
</gene>
<name>A0AAE9ZGG8_9PROT</name>